<keyword evidence="3" id="KW-1185">Reference proteome</keyword>
<evidence type="ECO:0000313" key="2">
    <source>
        <dbReference type="EMBL" id="ORZ41389.1"/>
    </source>
</evidence>
<accession>A0A1Y2I3S3</accession>
<organism evidence="2 3">
    <name type="scientific">Catenaria anguillulae PL171</name>
    <dbReference type="NCBI Taxonomy" id="765915"/>
    <lineage>
        <taxon>Eukaryota</taxon>
        <taxon>Fungi</taxon>
        <taxon>Fungi incertae sedis</taxon>
        <taxon>Blastocladiomycota</taxon>
        <taxon>Blastocladiomycetes</taxon>
        <taxon>Blastocladiales</taxon>
        <taxon>Catenariaceae</taxon>
        <taxon>Catenaria</taxon>
    </lineage>
</organism>
<feature type="compositionally biased region" description="Low complexity" evidence="1">
    <location>
        <begin position="148"/>
        <end position="160"/>
    </location>
</feature>
<feature type="region of interest" description="Disordered" evidence="1">
    <location>
        <begin position="1"/>
        <end position="160"/>
    </location>
</feature>
<dbReference type="Proteomes" id="UP000193411">
    <property type="component" value="Unassembled WGS sequence"/>
</dbReference>
<evidence type="ECO:0000313" key="3">
    <source>
        <dbReference type="Proteomes" id="UP000193411"/>
    </source>
</evidence>
<feature type="compositionally biased region" description="Polar residues" evidence="1">
    <location>
        <begin position="39"/>
        <end position="52"/>
    </location>
</feature>
<gene>
    <name evidence="2" type="ORF">BCR44DRAFT_1005235</name>
</gene>
<dbReference type="EMBL" id="MCFL01000001">
    <property type="protein sequence ID" value="ORZ41389.1"/>
    <property type="molecule type" value="Genomic_DNA"/>
</dbReference>
<feature type="compositionally biased region" description="Low complexity" evidence="1">
    <location>
        <begin position="1"/>
        <end position="13"/>
    </location>
</feature>
<protein>
    <submittedName>
        <fullName evidence="2">Uncharacterized protein</fullName>
    </submittedName>
</protein>
<comment type="caution">
    <text evidence="2">The sequence shown here is derived from an EMBL/GenBank/DDBJ whole genome shotgun (WGS) entry which is preliminary data.</text>
</comment>
<reference evidence="2 3" key="1">
    <citation type="submission" date="2016-07" db="EMBL/GenBank/DDBJ databases">
        <title>Pervasive Adenine N6-methylation of Active Genes in Fungi.</title>
        <authorList>
            <consortium name="DOE Joint Genome Institute"/>
            <person name="Mondo S.J."/>
            <person name="Dannebaum R.O."/>
            <person name="Kuo R.C."/>
            <person name="Labutti K."/>
            <person name="Haridas S."/>
            <person name="Kuo A."/>
            <person name="Salamov A."/>
            <person name="Ahrendt S.R."/>
            <person name="Lipzen A."/>
            <person name="Sullivan W."/>
            <person name="Andreopoulos W.B."/>
            <person name="Clum A."/>
            <person name="Lindquist E."/>
            <person name="Daum C."/>
            <person name="Ramamoorthy G.K."/>
            <person name="Gryganskyi A."/>
            <person name="Culley D."/>
            <person name="Magnuson J.K."/>
            <person name="James T.Y."/>
            <person name="O'Malley M.A."/>
            <person name="Stajich J.E."/>
            <person name="Spatafora J.W."/>
            <person name="Visel A."/>
            <person name="Grigoriev I.V."/>
        </authorList>
    </citation>
    <scope>NUCLEOTIDE SEQUENCE [LARGE SCALE GENOMIC DNA]</scope>
    <source>
        <strain evidence="2 3">PL171</strain>
    </source>
</reference>
<name>A0A1Y2I3S3_9FUNG</name>
<proteinExistence type="predicted"/>
<feature type="compositionally biased region" description="Polar residues" evidence="1">
    <location>
        <begin position="129"/>
        <end position="139"/>
    </location>
</feature>
<sequence>MTHGTGAHHSSTTAERRPHARLPPNGSGSGVFNPDPDPLSTTTAVPSNSNPRSGPRVAHTHANNRKPPNSTPHHDRPARHRPSSAQESPDLRGGVGTVGPEPAAVFVMTPGGSTAGNGKGKPPRPRKPSNTGPSSSASNGHAPPPPSTSTSSGSSAAVAPELAPTSFITLNSDQLVERPGGPDPFVTVLGMARHQSYDTAGPVHISA</sequence>
<dbReference type="AlphaFoldDB" id="A0A1Y2I3S3"/>
<evidence type="ECO:0000256" key="1">
    <source>
        <dbReference type="SAM" id="MobiDB-lite"/>
    </source>
</evidence>